<dbReference type="Gene3D" id="3.30.1010.10">
    <property type="entry name" value="Phosphatidylinositol 3-kinase Catalytic Subunit, Chain A, domain 4"/>
    <property type="match status" value="1"/>
</dbReference>
<dbReference type="PROSITE" id="PS51547">
    <property type="entry name" value="C2_PI3K"/>
    <property type="match status" value="1"/>
</dbReference>
<dbReference type="SUPFAM" id="SSF49562">
    <property type="entry name" value="C2 domain (Calcium/lipid-binding domain, CaLB)"/>
    <property type="match status" value="2"/>
</dbReference>
<evidence type="ECO:0000256" key="16">
    <source>
        <dbReference type="ARBA" id="ARBA00023985"/>
    </source>
</evidence>
<evidence type="ECO:0000256" key="4">
    <source>
        <dbReference type="ARBA" id="ARBA00004236"/>
    </source>
</evidence>
<evidence type="ECO:0000256" key="9">
    <source>
        <dbReference type="ARBA" id="ARBA00022679"/>
    </source>
</evidence>
<dbReference type="SMART" id="SM00145">
    <property type="entry name" value="PI3Ka"/>
    <property type="match status" value="1"/>
</dbReference>
<dbReference type="Gene3D" id="1.10.1070.11">
    <property type="entry name" value="Phosphatidylinositol 3-/4-kinase, catalytic domain"/>
    <property type="match status" value="1"/>
</dbReference>
<evidence type="ECO:0000256" key="6">
    <source>
        <dbReference type="ARBA" id="ARBA00006209"/>
    </source>
</evidence>
<keyword evidence="9" id="KW-0808">Transferase</keyword>
<dbReference type="GO" id="GO:0035091">
    <property type="term" value="F:phosphatidylinositol binding"/>
    <property type="evidence" value="ECO:0007669"/>
    <property type="project" value="InterPro"/>
</dbReference>
<comment type="cofactor">
    <cofactor evidence="1">
        <name>Ca(2+)</name>
        <dbReference type="ChEBI" id="CHEBI:29108"/>
    </cofactor>
</comment>
<feature type="domain" description="PI3K/PI4K catalytic" evidence="20">
    <location>
        <begin position="493"/>
        <end position="771"/>
    </location>
</feature>
<dbReference type="FunFam" id="1.25.40.70:FF:000005">
    <property type="entry name" value="Phosphatidylinositol 4-phosphate 3-kinase C2 domain-containing subunit beta"/>
    <property type="match status" value="1"/>
</dbReference>
<dbReference type="InterPro" id="IPR016024">
    <property type="entry name" value="ARM-type_fold"/>
</dbReference>
<dbReference type="Pfam" id="PF00787">
    <property type="entry name" value="PX"/>
    <property type="match status" value="1"/>
</dbReference>
<evidence type="ECO:0000256" key="1">
    <source>
        <dbReference type="ARBA" id="ARBA00001913"/>
    </source>
</evidence>
<dbReference type="CDD" id="cd04012">
    <property type="entry name" value="C2A_PI3K_class_II"/>
    <property type="match status" value="1"/>
</dbReference>
<dbReference type="GO" id="GO:0016303">
    <property type="term" value="F:1-phosphatidylinositol-3-kinase activity"/>
    <property type="evidence" value="ECO:0007669"/>
    <property type="project" value="UniProtKB-EC"/>
</dbReference>
<comment type="catalytic activity">
    <reaction evidence="17">
        <text>a 1,2-diacyl-sn-glycero-3-phospho-(1D-myo-inositol 4-phosphate) + ATP = a 1,2-diacyl-sn-glycero-3-phospho-(1D-myo-inositol-3,4-bisphosphate) + ADP + H(+)</text>
        <dbReference type="Rhea" id="RHEA:18373"/>
        <dbReference type="ChEBI" id="CHEBI:15378"/>
        <dbReference type="ChEBI" id="CHEBI:30616"/>
        <dbReference type="ChEBI" id="CHEBI:57658"/>
        <dbReference type="ChEBI" id="CHEBI:58178"/>
        <dbReference type="ChEBI" id="CHEBI:456216"/>
        <dbReference type="EC" id="2.7.1.154"/>
    </reaction>
    <physiologicalReaction direction="left-to-right" evidence="17">
        <dbReference type="Rhea" id="RHEA:18374"/>
    </physiologicalReaction>
</comment>
<dbReference type="GO" id="GO:0035005">
    <property type="term" value="F:1-phosphatidylinositol-4-phosphate 3-kinase activity"/>
    <property type="evidence" value="ECO:0007669"/>
    <property type="project" value="UniProtKB-EC"/>
</dbReference>
<evidence type="ECO:0008006" key="25">
    <source>
        <dbReference type="Google" id="ProtNLM"/>
    </source>
</evidence>
<dbReference type="SUPFAM" id="SSF48371">
    <property type="entry name" value="ARM repeat"/>
    <property type="match status" value="1"/>
</dbReference>
<evidence type="ECO:0000259" key="18">
    <source>
        <dbReference type="PROSITE" id="PS50004"/>
    </source>
</evidence>
<dbReference type="CDD" id="cd08381">
    <property type="entry name" value="C2B_PI3K_class_II"/>
    <property type="match status" value="1"/>
</dbReference>
<dbReference type="FunFam" id="2.60.40.150:FF:000065">
    <property type="entry name" value="phosphatidylinositol 4-phosphate 3-kinase C2 domain-containing subunit beta"/>
    <property type="match status" value="1"/>
</dbReference>
<dbReference type="CDD" id="cd07290">
    <property type="entry name" value="PX_PI3K_C2_beta"/>
    <property type="match status" value="1"/>
</dbReference>
<keyword evidence="11" id="KW-0418">Kinase</keyword>
<dbReference type="GO" id="GO:0005634">
    <property type="term" value="C:nucleus"/>
    <property type="evidence" value="ECO:0007669"/>
    <property type="project" value="UniProtKB-SubCell"/>
</dbReference>
<dbReference type="SUPFAM" id="SSF64268">
    <property type="entry name" value="PX domain"/>
    <property type="match status" value="1"/>
</dbReference>
<dbReference type="InterPro" id="IPR036871">
    <property type="entry name" value="PX_dom_sf"/>
</dbReference>
<dbReference type="InterPro" id="IPR018936">
    <property type="entry name" value="PI3/4_kinase_CS"/>
</dbReference>
<evidence type="ECO:0000256" key="15">
    <source>
        <dbReference type="ARBA" id="ARBA00023242"/>
    </source>
</evidence>
<dbReference type="PROSITE" id="PS51545">
    <property type="entry name" value="PIK_HELICAL"/>
    <property type="match status" value="1"/>
</dbReference>
<dbReference type="Proteomes" id="UP000694727">
    <property type="component" value="Unplaced"/>
</dbReference>
<dbReference type="InterPro" id="IPR001683">
    <property type="entry name" value="PX_dom"/>
</dbReference>
<evidence type="ECO:0000259" key="19">
    <source>
        <dbReference type="PROSITE" id="PS50195"/>
    </source>
</evidence>
<dbReference type="InterPro" id="IPR042134">
    <property type="entry name" value="PX_PI3K_C2_beta"/>
</dbReference>
<dbReference type="FunFam" id="3.30.1010.10:FF:000001">
    <property type="entry name" value="Phosphatidylinositol 4-phosphate 3-kinase C2 domain-containing subunit beta"/>
    <property type="match status" value="1"/>
</dbReference>
<dbReference type="GO" id="GO:0005737">
    <property type="term" value="C:cytoplasm"/>
    <property type="evidence" value="ECO:0007669"/>
    <property type="project" value="UniProtKB-SubCell"/>
</dbReference>
<dbReference type="SMART" id="SM00312">
    <property type="entry name" value="PX"/>
    <property type="match status" value="1"/>
</dbReference>
<dbReference type="SMART" id="SM00146">
    <property type="entry name" value="PI3Kc"/>
    <property type="match status" value="1"/>
</dbReference>
<dbReference type="PANTHER" id="PTHR10048:SF30">
    <property type="entry name" value="PHOSPHATIDYLINOSITOL 4-PHOSPHATE 3-KINASE C2 DOMAIN-CONTAINING SUBUNIT BETA"/>
    <property type="match status" value="1"/>
</dbReference>
<evidence type="ECO:0000256" key="8">
    <source>
        <dbReference type="ARBA" id="ARBA00022490"/>
    </source>
</evidence>
<feature type="domain" description="C2 PI3K-type" evidence="22">
    <location>
        <begin position="81"/>
        <end position="264"/>
    </location>
</feature>
<dbReference type="FunFam" id="1.10.1070.11:FF:000003">
    <property type="entry name" value="Phosphatidylinositol 4-phosphate 3-kinase C2 domain-containing subunit beta"/>
    <property type="match status" value="1"/>
</dbReference>
<dbReference type="InterPro" id="IPR015433">
    <property type="entry name" value="PI3/4_kinase"/>
</dbReference>
<sequence>LPSLCSSLNVFLWAIGGEQRRQPGKPGPSLTSSVRHLSPATGTPMCWHSCRHMLFSISHPSHLRMRLQADTHTEPLHGLELDEEWRLWGLGAECPDPRLFSCSYEDFYLSCSLSHGGKELCRPLQTRRAHFSKYLFHLIIWDQQICFPVQVNRLPRETLLSATLYALPIPPPGSSSEANKQRRVPEVLGWVTAPLFNFRHWGPGKWQPHLPACSPRLSDVSDAISQIDFPTSAFDIKFTSPAGDNILLESKFPTLLADFFLSPPLIPLTSRLTDADKKRLWEKRYYCHSEVSSLPLVLASAPSWEWACLPDIYVLLKQWTHMNHQDALGLLHATFPDQEVRRMAVQWIGSLSDAELLDYLPQLVQALKYECYLDSPLVRFLLKRAVSDLRVTHYFFWLLKDGLKDSQFSMRYQYLLAALLCCCGKGLREEFNRQCWLVNTLAKLAQQVREAAPSARQVSGVRLPLPVSTGERWRGRLPPGPRAPLPLVIAFLLWQDCSYFNSNAVPLKLSFQNVDPLGENIRVIFKCGDDLRQDMLTLQMIRIMSKIWVQEGLDMRMVIFRCFSTGRGRGMVEMIPNSETLRKIQVEHGVTGSFKDRPLADWLQKHNPGEDEYEKAVENFIYSCAGCCVATYVLGICDRHNDNIMLKTTGHMFHIDFGRFLGHAQMFGNIKRDRAPFVFTSDMAYVINGGDKPSSRFHDFVDLCCQAYNLIRKHTHLFLNLLGLMLSCGIPELSDLEDLKYVYDALRPQDTEANATTYFTRLIESSLGSVATKLNFFIHNLAQMKFTGSDDRLTLSFAPRTHTLKSSGRINDVFLCRHEKIFHPNKGYIYIVKVMRENAHEATYIQRTFEEFQELHNKLRLLFPSSLLPSFPSRFVIGRSRGEAVAERRKEELNGYIWHLIHAAPEVAECDLVYTFFHPLSRDEKAAGTNGTWARPVGKVGGEVKLSISYKNNKLFIMVMHIRGLVSTYTDGNDPDPYVKIYLLPDPQKTTKKKTKVARKTCNPTYNEMLVYDGIPKGDLQQRELQLSVLSEQGFWENVLLGEVHIRLRELDLAQEKTGWFALGSRSHETL</sequence>
<dbReference type="AlphaFoldDB" id="A0A8D0R185"/>
<protein>
    <recommendedName>
        <fullName evidence="25">Phosphatidylinositol-4-phosphate 3-kinase</fullName>
    </recommendedName>
</protein>
<evidence type="ECO:0000256" key="10">
    <source>
        <dbReference type="ARBA" id="ARBA00022741"/>
    </source>
</evidence>
<evidence type="ECO:0000256" key="17">
    <source>
        <dbReference type="ARBA" id="ARBA00029297"/>
    </source>
</evidence>
<dbReference type="GO" id="GO:0005886">
    <property type="term" value="C:plasma membrane"/>
    <property type="evidence" value="ECO:0007669"/>
    <property type="project" value="UniProtKB-SubCell"/>
</dbReference>
<comment type="subcellular location">
    <subcellularLocation>
        <location evidence="4">Cell membrane</location>
    </subcellularLocation>
    <subcellularLocation>
        <location evidence="5">Cytoplasm</location>
    </subcellularLocation>
    <subcellularLocation>
        <location evidence="3">Nucleus</location>
    </subcellularLocation>
</comment>
<dbReference type="Gene3D" id="1.25.40.70">
    <property type="entry name" value="Phosphatidylinositol 3-kinase, accessory domain (PIK)"/>
    <property type="match status" value="1"/>
</dbReference>
<keyword evidence="12" id="KW-0067">ATP-binding</keyword>
<dbReference type="PROSITE" id="PS50004">
    <property type="entry name" value="C2"/>
    <property type="match status" value="1"/>
</dbReference>
<dbReference type="InterPro" id="IPR042236">
    <property type="entry name" value="PI3K_accessory_sf"/>
</dbReference>
<dbReference type="InterPro" id="IPR002420">
    <property type="entry name" value="PI3K-type_C2_dom"/>
</dbReference>
<proteinExistence type="inferred from homology"/>
<dbReference type="Pfam" id="PF00792">
    <property type="entry name" value="PI3K_C2"/>
    <property type="match status" value="1"/>
</dbReference>
<dbReference type="SMART" id="SM00239">
    <property type="entry name" value="C2"/>
    <property type="match status" value="1"/>
</dbReference>
<comment type="catalytic activity">
    <reaction evidence="16">
        <text>a 1,2-diacyl-sn-glycero-3-phospho-(1D-myo-inositol) + ATP = a 1,2-diacyl-sn-glycero-3-phospho-(1D-myo-inositol-3-phosphate) + ADP + H(+)</text>
        <dbReference type="Rhea" id="RHEA:12709"/>
        <dbReference type="ChEBI" id="CHEBI:15378"/>
        <dbReference type="ChEBI" id="CHEBI:30616"/>
        <dbReference type="ChEBI" id="CHEBI:57880"/>
        <dbReference type="ChEBI" id="CHEBI:58088"/>
        <dbReference type="ChEBI" id="CHEBI:456216"/>
        <dbReference type="EC" id="2.7.1.137"/>
    </reaction>
    <physiologicalReaction direction="left-to-right" evidence="16">
        <dbReference type="Rhea" id="RHEA:12710"/>
    </physiologicalReaction>
</comment>
<evidence type="ECO:0000313" key="24">
    <source>
        <dbReference type="Proteomes" id="UP000694727"/>
    </source>
</evidence>
<dbReference type="Ensembl" id="ENSSSCT00025019332.1">
    <property type="protein sequence ID" value="ENSSSCP00025007835.1"/>
    <property type="gene ID" value="ENSSSCG00025013539.1"/>
</dbReference>
<organism evidence="23 24">
    <name type="scientific">Sus scrofa</name>
    <name type="common">Pig</name>
    <dbReference type="NCBI Taxonomy" id="9823"/>
    <lineage>
        <taxon>Eukaryota</taxon>
        <taxon>Metazoa</taxon>
        <taxon>Chordata</taxon>
        <taxon>Craniata</taxon>
        <taxon>Vertebrata</taxon>
        <taxon>Euteleostomi</taxon>
        <taxon>Mammalia</taxon>
        <taxon>Eutheria</taxon>
        <taxon>Laurasiatheria</taxon>
        <taxon>Artiodactyla</taxon>
        <taxon>Suina</taxon>
        <taxon>Suidae</taxon>
        <taxon>Sus</taxon>
    </lineage>
</organism>
<dbReference type="InterPro" id="IPR001263">
    <property type="entry name" value="PI3K_accessory_dom"/>
</dbReference>
<feature type="domain" description="PX" evidence="19">
    <location>
        <begin position="808"/>
        <end position="924"/>
    </location>
</feature>
<evidence type="ECO:0000256" key="7">
    <source>
        <dbReference type="ARBA" id="ARBA00022475"/>
    </source>
</evidence>
<comment type="cofactor">
    <cofactor evidence="2">
        <name>Mg(2+)</name>
        <dbReference type="ChEBI" id="CHEBI:18420"/>
    </cofactor>
</comment>
<feature type="domain" description="C2" evidence="18">
    <location>
        <begin position="940"/>
        <end position="1061"/>
    </location>
</feature>
<keyword evidence="10" id="KW-0547">Nucleotide-binding</keyword>
<dbReference type="InterPro" id="IPR000403">
    <property type="entry name" value="PI3/4_kinase_cat_dom"/>
</dbReference>
<evidence type="ECO:0000259" key="21">
    <source>
        <dbReference type="PROSITE" id="PS51545"/>
    </source>
</evidence>
<dbReference type="PANTHER" id="PTHR10048">
    <property type="entry name" value="PHOSPHATIDYLINOSITOL KINASE"/>
    <property type="match status" value="1"/>
</dbReference>
<dbReference type="PROSITE" id="PS00916">
    <property type="entry name" value="PI3_4_KINASE_2"/>
    <property type="match status" value="1"/>
</dbReference>
<dbReference type="InterPro" id="IPR035892">
    <property type="entry name" value="C2_domain_sf"/>
</dbReference>
<comment type="similarity">
    <text evidence="6">Belongs to the PI3/PI4-kinase family. Type III PI4K subfamily.</text>
</comment>
<dbReference type="InterPro" id="IPR011009">
    <property type="entry name" value="Kinase-like_dom_sf"/>
</dbReference>
<evidence type="ECO:0000256" key="13">
    <source>
        <dbReference type="ARBA" id="ARBA00023098"/>
    </source>
</evidence>
<dbReference type="Pfam" id="PF00168">
    <property type="entry name" value="C2"/>
    <property type="match status" value="1"/>
</dbReference>
<dbReference type="PROSITE" id="PS50290">
    <property type="entry name" value="PI3_4_KINASE_3"/>
    <property type="match status" value="1"/>
</dbReference>
<evidence type="ECO:0000256" key="3">
    <source>
        <dbReference type="ARBA" id="ARBA00004123"/>
    </source>
</evidence>
<reference evidence="23" key="1">
    <citation type="submission" date="2025-08" db="UniProtKB">
        <authorList>
            <consortium name="Ensembl"/>
        </authorList>
    </citation>
    <scope>IDENTIFICATION</scope>
</reference>
<feature type="domain" description="PIK helical" evidence="21">
    <location>
        <begin position="242"/>
        <end position="422"/>
    </location>
</feature>
<dbReference type="SMART" id="SM00142">
    <property type="entry name" value="PI3K_C2"/>
    <property type="match status" value="1"/>
</dbReference>
<evidence type="ECO:0000256" key="5">
    <source>
        <dbReference type="ARBA" id="ARBA00004496"/>
    </source>
</evidence>
<dbReference type="FunFam" id="3.30.1520.10:FF:000006">
    <property type="entry name" value="Phosphatidylinositol 4-phosphate 3-kinase C2 domain-containing subunit alpha"/>
    <property type="match status" value="1"/>
</dbReference>
<dbReference type="Pfam" id="PF00454">
    <property type="entry name" value="PI3_PI4_kinase"/>
    <property type="match status" value="1"/>
</dbReference>
<evidence type="ECO:0000259" key="22">
    <source>
        <dbReference type="PROSITE" id="PS51547"/>
    </source>
</evidence>
<keyword evidence="8" id="KW-0963">Cytoplasm</keyword>
<evidence type="ECO:0000256" key="12">
    <source>
        <dbReference type="ARBA" id="ARBA00022840"/>
    </source>
</evidence>
<accession>A0A8D0R185</accession>
<keyword evidence="13" id="KW-0443">Lipid metabolism</keyword>
<keyword evidence="14" id="KW-0472">Membrane</keyword>
<dbReference type="InterPro" id="IPR000008">
    <property type="entry name" value="C2_dom"/>
</dbReference>
<evidence type="ECO:0000256" key="14">
    <source>
        <dbReference type="ARBA" id="ARBA00023136"/>
    </source>
</evidence>
<evidence type="ECO:0000259" key="20">
    <source>
        <dbReference type="PROSITE" id="PS50290"/>
    </source>
</evidence>
<dbReference type="Gene3D" id="3.30.1520.10">
    <property type="entry name" value="Phox-like domain"/>
    <property type="match status" value="1"/>
</dbReference>
<dbReference type="GO" id="GO:0005524">
    <property type="term" value="F:ATP binding"/>
    <property type="evidence" value="ECO:0007669"/>
    <property type="project" value="UniProtKB-KW"/>
</dbReference>
<evidence type="ECO:0000256" key="2">
    <source>
        <dbReference type="ARBA" id="ARBA00001946"/>
    </source>
</evidence>
<dbReference type="Gene3D" id="2.60.40.150">
    <property type="entry name" value="C2 domain"/>
    <property type="match status" value="2"/>
</dbReference>
<dbReference type="Pfam" id="PF00613">
    <property type="entry name" value="PI3Ka"/>
    <property type="match status" value="1"/>
</dbReference>
<name>A0A8D0R185_PIG</name>
<dbReference type="PROSITE" id="PS00915">
    <property type="entry name" value="PI3_4_KINASE_1"/>
    <property type="match status" value="1"/>
</dbReference>
<dbReference type="InterPro" id="IPR036940">
    <property type="entry name" value="PI3/4_kinase_cat_sf"/>
</dbReference>
<keyword evidence="15" id="KW-0539">Nucleus</keyword>
<dbReference type="PROSITE" id="PS50195">
    <property type="entry name" value="PX"/>
    <property type="match status" value="1"/>
</dbReference>
<dbReference type="CDD" id="cd00869">
    <property type="entry name" value="PI3Ka_II"/>
    <property type="match status" value="1"/>
</dbReference>
<evidence type="ECO:0000313" key="23">
    <source>
        <dbReference type="Ensembl" id="ENSSSCP00025007835.1"/>
    </source>
</evidence>
<keyword evidence="7" id="KW-1003">Cell membrane</keyword>
<evidence type="ECO:0000256" key="11">
    <source>
        <dbReference type="ARBA" id="ARBA00022777"/>
    </source>
</evidence>
<dbReference type="FunFam" id="2.60.40.150:FF:000036">
    <property type="entry name" value="phosphatidylinositol 4-phosphate 3-kinase C2 domain-containing subunit beta"/>
    <property type="match status" value="1"/>
</dbReference>
<dbReference type="SUPFAM" id="SSF56112">
    <property type="entry name" value="Protein kinase-like (PK-like)"/>
    <property type="match status" value="1"/>
</dbReference>